<organism evidence="1 2">
    <name type="scientific">Pleuronectes platessa</name>
    <name type="common">European plaice</name>
    <dbReference type="NCBI Taxonomy" id="8262"/>
    <lineage>
        <taxon>Eukaryota</taxon>
        <taxon>Metazoa</taxon>
        <taxon>Chordata</taxon>
        <taxon>Craniata</taxon>
        <taxon>Vertebrata</taxon>
        <taxon>Euteleostomi</taxon>
        <taxon>Actinopterygii</taxon>
        <taxon>Neopterygii</taxon>
        <taxon>Teleostei</taxon>
        <taxon>Neoteleostei</taxon>
        <taxon>Acanthomorphata</taxon>
        <taxon>Carangaria</taxon>
        <taxon>Pleuronectiformes</taxon>
        <taxon>Pleuronectoidei</taxon>
        <taxon>Pleuronectidae</taxon>
        <taxon>Pleuronectes</taxon>
    </lineage>
</organism>
<evidence type="ECO:0000313" key="2">
    <source>
        <dbReference type="Proteomes" id="UP001153269"/>
    </source>
</evidence>
<comment type="caution">
    <text evidence="1">The sequence shown here is derived from an EMBL/GenBank/DDBJ whole genome shotgun (WGS) entry which is preliminary data.</text>
</comment>
<dbReference type="AlphaFoldDB" id="A0A9N7Z5N9"/>
<name>A0A9N7Z5N9_PLEPL</name>
<reference evidence="1" key="1">
    <citation type="submission" date="2020-03" db="EMBL/GenBank/DDBJ databases">
        <authorList>
            <person name="Weist P."/>
        </authorList>
    </citation>
    <scope>NUCLEOTIDE SEQUENCE</scope>
</reference>
<accession>A0A9N7Z5N9</accession>
<dbReference type="EMBL" id="CADEAL010004298">
    <property type="protein sequence ID" value="CAB1456448.1"/>
    <property type="molecule type" value="Genomic_DNA"/>
</dbReference>
<dbReference type="Proteomes" id="UP001153269">
    <property type="component" value="Unassembled WGS sequence"/>
</dbReference>
<gene>
    <name evidence="1" type="ORF">PLEPLA_LOCUS44232</name>
</gene>
<sequence>MLECPETFRPMGQWTVAVNTPCQADSDKELSYNPTHSIPTRSTAAPGLAPTLSLKEKMLADESELSRTLVESAW</sequence>
<evidence type="ECO:0000313" key="1">
    <source>
        <dbReference type="EMBL" id="CAB1456448.1"/>
    </source>
</evidence>
<keyword evidence="2" id="KW-1185">Reference proteome</keyword>
<protein>
    <submittedName>
        <fullName evidence="1">Uncharacterized protein</fullName>
    </submittedName>
</protein>
<proteinExistence type="predicted"/>